<keyword evidence="2" id="KW-1185">Reference proteome</keyword>
<comment type="caution">
    <text evidence="1">The sequence shown here is derived from an EMBL/GenBank/DDBJ whole genome shotgun (WGS) entry which is preliminary data.</text>
</comment>
<gene>
    <name evidence="1" type="ORF">Pa4123_63070</name>
</gene>
<protein>
    <recommendedName>
        <fullName evidence="3">Baseplate protein J-like domain-containing protein</fullName>
    </recommendedName>
</protein>
<name>A0ABQ5R3C2_9ACTN</name>
<organism evidence="1 2">
    <name type="scientific">Phytohabitans aurantiacus</name>
    <dbReference type="NCBI Taxonomy" id="3016789"/>
    <lineage>
        <taxon>Bacteria</taxon>
        <taxon>Bacillati</taxon>
        <taxon>Actinomycetota</taxon>
        <taxon>Actinomycetes</taxon>
        <taxon>Micromonosporales</taxon>
        <taxon>Micromonosporaceae</taxon>
    </lineage>
</organism>
<evidence type="ECO:0008006" key="3">
    <source>
        <dbReference type="Google" id="ProtNLM"/>
    </source>
</evidence>
<evidence type="ECO:0000313" key="2">
    <source>
        <dbReference type="Proteomes" id="UP001144280"/>
    </source>
</evidence>
<sequence length="443" mass="46853">MANYDAVLGTDELALNEFVRTVYDAAHDRLLKGTVPVSLPPLTVTAIEYDIASAPVVALRPSALVRQHREEQLRQLAGLTDQDIVAGAAAESRASFELTVDRLVAVVHYAGDPEPTQIEASVRAGLQLIVVSGGVMTPDLVTLTINIPDNPDLAEIVNRGLGPELIRLIEQNFLFPIQIPPIGLGNLQVASPVVATGDGRLLATTSVLPEQPDPAPLAGGWPDGTVFVAVLPKVLNGLLNEATAGQEITGHWEKRFDFFLFSITLKADFRARISEISIELVPGQKGQLHGAARVDVDVHFWAKNLTSFSATGVARPTVHATAAVNAANEVTVDLDSIDAISFDLDFKGVPAILDNLLETIVNGMAPLIIAAVRGEVAKLPPQPVTQIPELPIVLDGTTLVVTLKNVALTTLTTPDGKPCLAATGGAAVQVNPQTVKHTLVRAA</sequence>
<dbReference type="Proteomes" id="UP001144280">
    <property type="component" value="Unassembled WGS sequence"/>
</dbReference>
<dbReference type="RefSeq" id="WP_281901724.1">
    <property type="nucleotide sequence ID" value="NZ_BSDI01000040.1"/>
</dbReference>
<evidence type="ECO:0000313" key="1">
    <source>
        <dbReference type="EMBL" id="GLI01031.1"/>
    </source>
</evidence>
<dbReference type="EMBL" id="BSDI01000040">
    <property type="protein sequence ID" value="GLI01031.1"/>
    <property type="molecule type" value="Genomic_DNA"/>
</dbReference>
<reference evidence="1" key="1">
    <citation type="submission" date="2022-12" db="EMBL/GenBank/DDBJ databases">
        <title>New Phytohabitans aurantiacus sp. RD004123 nov., an actinomycete isolated from soil.</title>
        <authorList>
            <person name="Triningsih D.W."/>
            <person name="Harunari E."/>
            <person name="Igarashi Y."/>
        </authorList>
    </citation>
    <scope>NUCLEOTIDE SEQUENCE</scope>
    <source>
        <strain evidence="1">RD004123</strain>
    </source>
</reference>
<proteinExistence type="predicted"/>
<accession>A0ABQ5R3C2</accession>